<evidence type="ECO:0000313" key="1">
    <source>
        <dbReference type="EMBL" id="BAN03349.1"/>
    </source>
</evidence>
<name>A0A6C7EDT6_ILUCY</name>
<dbReference type="GO" id="GO:0009036">
    <property type="term" value="F:type II site-specific deoxyribonuclease activity"/>
    <property type="evidence" value="ECO:0007669"/>
    <property type="project" value="InterPro"/>
</dbReference>
<dbReference type="RefSeq" id="WP_015442596.1">
    <property type="nucleotide sequence ID" value="NC_020520.1"/>
</dbReference>
<dbReference type="OrthoDB" id="1956808at2"/>
<dbReference type="GO" id="GO:0009307">
    <property type="term" value="P:DNA restriction-modification system"/>
    <property type="evidence" value="ECO:0007669"/>
    <property type="project" value="InterPro"/>
</dbReference>
<dbReference type="KEGG" id="aym:YM304_30350"/>
<sequence>MDFTHSYREVFPADVLDRYDWLETRNASAIVEATNAEQFGDLVAALRAFAVDPALDIFPTGGNESNTAARLNAGLRDRGWREGSYTVALTAELRMLAYGEDEGAQVLPIENEAASYLIDNIKGRIAVDVEWHAKDGNLDRDLAAYRSLYNEGIIDAAAIITMHRAEMRAWARRLDPETTKFNTSTTTNLEKVTPRLERGDSGGCPVLIVAVCQRTV</sequence>
<dbReference type="InterPro" id="IPR015278">
    <property type="entry name" value="BglII-like"/>
</dbReference>
<dbReference type="AlphaFoldDB" id="A0A6C7EDT6"/>
<keyword evidence="2" id="KW-1185">Reference proteome</keyword>
<dbReference type="Pfam" id="PF09195">
    <property type="entry name" value="Endonuc-BglII"/>
    <property type="match status" value="1"/>
</dbReference>
<organism evidence="1 2">
    <name type="scientific">Ilumatobacter coccineus (strain NBRC 103263 / KCTC 29153 / YM16-304)</name>
    <dbReference type="NCBI Taxonomy" id="1313172"/>
    <lineage>
        <taxon>Bacteria</taxon>
        <taxon>Bacillati</taxon>
        <taxon>Actinomycetota</taxon>
        <taxon>Acidimicrobiia</taxon>
        <taxon>Acidimicrobiales</taxon>
        <taxon>Ilumatobacteraceae</taxon>
        <taxon>Ilumatobacter</taxon>
    </lineage>
</organism>
<dbReference type="InterPro" id="IPR011335">
    <property type="entry name" value="Restrct_endonuc-II-like"/>
</dbReference>
<protein>
    <recommendedName>
        <fullName evidence="3">Restriction endonuclease</fullName>
    </recommendedName>
</protein>
<dbReference type="SUPFAM" id="SSF52980">
    <property type="entry name" value="Restriction endonuclease-like"/>
    <property type="match status" value="1"/>
</dbReference>
<proteinExistence type="predicted"/>
<dbReference type="REBASE" id="61556">
    <property type="entry name" value="AbaYM16ORF30340P"/>
</dbReference>
<evidence type="ECO:0008006" key="3">
    <source>
        <dbReference type="Google" id="ProtNLM"/>
    </source>
</evidence>
<dbReference type="Proteomes" id="UP000011863">
    <property type="component" value="Chromosome"/>
</dbReference>
<dbReference type="EMBL" id="AP012057">
    <property type="protein sequence ID" value="BAN03349.1"/>
    <property type="molecule type" value="Genomic_DNA"/>
</dbReference>
<evidence type="ECO:0000313" key="2">
    <source>
        <dbReference type="Proteomes" id="UP000011863"/>
    </source>
</evidence>
<accession>A0A6C7EDT6</accession>
<reference evidence="1 2" key="1">
    <citation type="journal article" date="2013" name="Int. J. Syst. Evol. Microbiol.">
        <title>Ilumatobacter nonamiense sp. nov. and Ilumatobacter coccineum sp. nov., isolated from seashore sand.</title>
        <authorList>
            <person name="Matsumoto A."/>
            <person name="Kasai H."/>
            <person name="Matsuo Y."/>
            <person name="Shizuri Y."/>
            <person name="Ichikawa N."/>
            <person name="Fujita N."/>
            <person name="Omura S."/>
            <person name="Takahashi Y."/>
        </authorList>
    </citation>
    <scope>NUCLEOTIDE SEQUENCE [LARGE SCALE GENOMIC DNA]</scope>
    <source>
        <strain evidence="2">NBRC 103263 / KCTC 29153 / YM16-304</strain>
    </source>
</reference>
<gene>
    <name evidence="1" type="ORF">YM304_30350</name>
</gene>